<keyword evidence="1" id="KW-0472">Membrane</keyword>
<dbReference type="Pfam" id="PF19578">
    <property type="entry name" value="DUF6090"/>
    <property type="match status" value="1"/>
</dbReference>
<keyword evidence="3" id="KW-1185">Reference proteome</keyword>
<dbReference type="Proteomes" id="UP000216840">
    <property type="component" value="Unassembled WGS sequence"/>
</dbReference>
<accession>A0A265URZ1</accession>
<comment type="caution">
    <text evidence="2">The sequence shown here is derived from an EMBL/GenBank/DDBJ whole genome shotgun (WGS) entry which is preliminary data.</text>
</comment>
<dbReference type="AlphaFoldDB" id="A0A265URZ1"/>
<gene>
    <name evidence="2" type="ORF">CA834_10480</name>
</gene>
<sequence>MIKFFRYIRQNLIMKNQTSKPASQTGRYFKYAIGEIILVVIGILIALQINNWNENRKLKQLTDGIYSTIKSDLEADIAKTELFLNYYDSVRKPLFLSFLRDELIKEEVIKNPSLQLGFRGWDDIRISTRGYELLKNLPSISNSNQSLANKIADFYNTHLYEIEIAQIELAQEFLDNNLHFKRKGFTWSYVMGRHDENFIEYYLYDDDAKNRMAAYYLFFNIYTNELRNFKGKARSIIDSINTDLND</sequence>
<organism evidence="2 3">
    <name type="scientific">Winogradskyella aurantia</name>
    <dbReference type="NCBI Taxonomy" id="1915063"/>
    <lineage>
        <taxon>Bacteria</taxon>
        <taxon>Pseudomonadati</taxon>
        <taxon>Bacteroidota</taxon>
        <taxon>Flavobacteriia</taxon>
        <taxon>Flavobacteriales</taxon>
        <taxon>Flavobacteriaceae</taxon>
        <taxon>Winogradskyella</taxon>
    </lineage>
</organism>
<dbReference type="OrthoDB" id="1414794at2"/>
<keyword evidence="1" id="KW-1133">Transmembrane helix</keyword>
<feature type="transmembrane region" description="Helical" evidence="1">
    <location>
        <begin position="28"/>
        <end position="49"/>
    </location>
</feature>
<name>A0A265URZ1_9FLAO</name>
<dbReference type="InterPro" id="IPR045749">
    <property type="entry name" value="DUF6090"/>
</dbReference>
<reference evidence="2 3" key="1">
    <citation type="submission" date="2017-05" db="EMBL/GenBank/DDBJ databases">
        <title>The draft genome sequence of Idiomarina salinarum WNB302.</title>
        <authorList>
            <person name="Sun Y."/>
            <person name="Chen B."/>
            <person name="Du Z."/>
        </authorList>
    </citation>
    <scope>NUCLEOTIDE SEQUENCE [LARGE SCALE GENOMIC DNA]</scope>
    <source>
        <strain evidence="2 3">WNB302</strain>
    </source>
</reference>
<dbReference type="EMBL" id="NGJN01000005">
    <property type="protein sequence ID" value="OZV68064.1"/>
    <property type="molecule type" value="Genomic_DNA"/>
</dbReference>
<protein>
    <submittedName>
        <fullName evidence="2">Uncharacterized protein</fullName>
    </submittedName>
</protein>
<keyword evidence="1" id="KW-0812">Transmembrane</keyword>
<evidence type="ECO:0000256" key="1">
    <source>
        <dbReference type="SAM" id="Phobius"/>
    </source>
</evidence>
<evidence type="ECO:0000313" key="2">
    <source>
        <dbReference type="EMBL" id="OZV68064.1"/>
    </source>
</evidence>
<evidence type="ECO:0000313" key="3">
    <source>
        <dbReference type="Proteomes" id="UP000216840"/>
    </source>
</evidence>
<proteinExistence type="predicted"/>